<accession>A0ABV8YPQ5</accession>
<dbReference type="Proteomes" id="UP001596012">
    <property type="component" value="Unassembled WGS sequence"/>
</dbReference>
<evidence type="ECO:0000313" key="2">
    <source>
        <dbReference type="Proteomes" id="UP001596012"/>
    </source>
</evidence>
<keyword evidence="2" id="KW-1185">Reference proteome</keyword>
<proteinExistence type="predicted"/>
<evidence type="ECO:0000313" key="1">
    <source>
        <dbReference type="EMBL" id="MFC4466689.1"/>
    </source>
</evidence>
<dbReference type="RefSeq" id="WP_386343321.1">
    <property type="nucleotide sequence ID" value="NZ_JBHSFG010000029.1"/>
</dbReference>
<dbReference type="EMBL" id="JBHSFG010000029">
    <property type="protein sequence ID" value="MFC4466689.1"/>
    <property type="molecule type" value="Genomic_DNA"/>
</dbReference>
<sequence length="125" mass="13248">MSRKPAVPYGHVAMPADLLASALYGLGQYEAAQIEARSDGLRPSTSTCKVVAWLWEHGRQGEATEVVGTVCAVLRGRPVPGGVGRITHGAVIDAFGAELDNLGMTPEGGWARVAEHLNREVPRGF</sequence>
<name>A0ABV8YPQ5_9ACTN</name>
<protein>
    <submittedName>
        <fullName evidence="1">Uncharacterized protein</fullName>
    </submittedName>
</protein>
<organism evidence="1 2">
    <name type="scientific">Streptomyces xiangluensis</name>
    <dbReference type="NCBI Taxonomy" id="2665720"/>
    <lineage>
        <taxon>Bacteria</taxon>
        <taxon>Bacillati</taxon>
        <taxon>Actinomycetota</taxon>
        <taxon>Actinomycetes</taxon>
        <taxon>Kitasatosporales</taxon>
        <taxon>Streptomycetaceae</taxon>
        <taxon>Streptomyces</taxon>
    </lineage>
</organism>
<reference evidence="2" key="1">
    <citation type="journal article" date="2019" name="Int. J. Syst. Evol. Microbiol.">
        <title>The Global Catalogue of Microorganisms (GCM) 10K type strain sequencing project: providing services to taxonomists for standard genome sequencing and annotation.</title>
        <authorList>
            <consortium name="The Broad Institute Genomics Platform"/>
            <consortium name="The Broad Institute Genome Sequencing Center for Infectious Disease"/>
            <person name="Wu L."/>
            <person name="Ma J."/>
        </authorList>
    </citation>
    <scope>NUCLEOTIDE SEQUENCE [LARGE SCALE GENOMIC DNA]</scope>
    <source>
        <strain evidence="2">DT43</strain>
    </source>
</reference>
<comment type="caution">
    <text evidence="1">The sequence shown here is derived from an EMBL/GenBank/DDBJ whole genome shotgun (WGS) entry which is preliminary data.</text>
</comment>
<gene>
    <name evidence="1" type="ORF">ACFPH6_19515</name>
</gene>